<evidence type="ECO:0000313" key="3">
    <source>
        <dbReference type="Proteomes" id="UP000218238"/>
    </source>
</evidence>
<dbReference type="OrthoDB" id="427021at2"/>
<dbReference type="Proteomes" id="UP000218238">
    <property type="component" value="Unassembled WGS sequence"/>
</dbReference>
<feature type="domain" description="Winged helix-turn helix" evidence="1">
    <location>
        <begin position="60"/>
        <end position="115"/>
    </location>
</feature>
<dbReference type="InterPro" id="IPR025959">
    <property type="entry name" value="Winged_HTH_dom"/>
</dbReference>
<dbReference type="Pfam" id="PF13592">
    <property type="entry name" value="HTH_33"/>
    <property type="match status" value="1"/>
</dbReference>
<dbReference type="EMBL" id="NTFS01000156">
    <property type="protein sequence ID" value="PAX53261.1"/>
    <property type="molecule type" value="Genomic_DNA"/>
</dbReference>
<evidence type="ECO:0000259" key="1">
    <source>
        <dbReference type="Pfam" id="PF13592"/>
    </source>
</evidence>
<keyword evidence="3" id="KW-1185">Reference proteome</keyword>
<organism evidence="2 3">
    <name type="scientific">Brunnivagina elsteri CCALA 953</name>
    <dbReference type="NCBI Taxonomy" id="987040"/>
    <lineage>
        <taxon>Bacteria</taxon>
        <taxon>Bacillati</taxon>
        <taxon>Cyanobacteriota</taxon>
        <taxon>Cyanophyceae</taxon>
        <taxon>Nostocales</taxon>
        <taxon>Calotrichaceae</taxon>
        <taxon>Brunnivagina</taxon>
    </lineage>
</organism>
<evidence type="ECO:0000313" key="2">
    <source>
        <dbReference type="EMBL" id="PAX53261.1"/>
    </source>
</evidence>
<name>A0A2A2THV1_9CYAN</name>
<gene>
    <name evidence="2" type="ORF">CK510_14845</name>
</gene>
<reference evidence="2 3" key="1">
    <citation type="submission" date="2017-08" db="EMBL/GenBank/DDBJ databases">
        <title>Draft genome sequence of filamentous cyanobacterium Calothrix elsteri CCALA 953.</title>
        <authorList>
            <person name="Gagunashvili A.N."/>
            <person name="Elster J."/>
            <person name="Andresson O.S."/>
        </authorList>
    </citation>
    <scope>NUCLEOTIDE SEQUENCE [LARGE SCALE GENOMIC DNA]</scope>
    <source>
        <strain evidence="2 3">CCALA 953</strain>
    </source>
</reference>
<feature type="non-terminal residue" evidence="2">
    <location>
        <position position="116"/>
    </location>
</feature>
<proteinExistence type="predicted"/>
<sequence length="116" mass="13584">MGTSLQSSRYIRTGISAHRWSSPLFSPEIKQAINSEIRQALERAATPPQQRQQNQTHSSRWTLKRLVAWINNQFNLKCCRESVRKTLKDLGFSWKKARKLLNKANTKKRAEYLEKL</sequence>
<comment type="caution">
    <text evidence="2">The sequence shown here is derived from an EMBL/GenBank/DDBJ whole genome shotgun (WGS) entry which is preliminary data.</text>
</comment>
<accession>A0A2A2THV1</accession>
<dbReference type="AlphaFoldDB" id="A0A2A2THV1"/>
<protein>
    <recommendedName>
        <fullName evidence="1">Winged helix-turn helix domain-containing protein</fullName>
    </recommendedName>
</protein>